<dbReference type="OrthoDB" id="5525128at2"/>
<dbReference type="AlphaFoldDB" id="A0A2S5JGS4"/>
<proteinExistence type="predicted"/>
<evidence type="ECO:0000313" key="3">
    <source>
        <dbReference type="Proteomes" id="UP000239736"/>
    </source>
</evidence>
<gene>
    <name evidence="2" type="ORF">LV82_01979</name>
</gene>
<keyword evidence="1" id="KW-1133">Transmembrane helix</keyword>
<accession>A0A2S5JGS4</accession>
<evidence type="ECO:0008006" key="4">
    <source>
        <dbReference type="Google" id="ProtNLM"/>
    </source>
</evidence>
<evidence type="ECO:0000313" key="2">
    <source>
        <dbReference type="EMBL" id="PPB80630.1"/>
    </source>
</evidence>
<dbReference type="EMBL" id="PRDS01000005">
    <property type="protein sequence ID" value="PPB80630.1"/>
    <property type="molecule type" value="Genomic_DNA"/>
</dbReference>
<keyword evidence="3" id="KW-1185">Reference proteome</keyword>
<sequence>MSFNIDPGKFLDDESGAVTIDWVVLTAVVCTLAILAGTAIKPGVTTLGQKIDEKLTAVASDVGK</sequence>
<organism evidence="2 3">
    <name type="scientific">Albidovulum inexpectatum</name>
    <dbReference type="NCBI Taxonomy" id="196587"/>
    <lineage>
        <taxon>Bacteria</taxon>
        <taxon>Pseudomonadati</taxon>
        <taxon>Pseudomonadota</taxon>
        <taxon>Alphaproteobacteria</taxon>
        <taxon>Rhodobacterales</taxon>
        <taxon>Paracoccaceae</taxon>
        <taxon>Albidovulum</taxon>
    </lineage>
</organism>
<dbReference type="RefSeq" id="WP_104071197.1">
    <property type="nucleotide sequence ID" value="NZ_PRDS01000005.1"/>
</dbReference>
<evidence type="ECO:0000256" key="1">
    <source>
        <dbReference type="SAM" id="Phobius"/>
    </source>
</evidence>
<keyword evidence="1" id="KW-0812">Transmembrane</keyword>
<reference evidence="2 3" key="1">
    <citation type="submission" date="2018-01" db="EMBL/GenBank/DDBJ databases">
        <title>Genomic Encyclopedia of Archaeal and Bacterial Type Strains, Phase II (KMG-II): from individual species to whole genera.</title>
        <authorList>
            <person name="Goeker M."/>
        </authorList>
    </citation>
    <scope>NUCLEOTIDE SEQUENCE [LARGE SCALE GENOMIC DNA]</scope>
    <source>
        <strain evidence="2 3">DSM 12048</strain>
    </source>
</reference>
<name>A0A2S5JGS4_9RHOB</name>
<feature type="transmembrane region" description="Helical" evidence="1">
    <location>
        <begin position="20"/>
        <end position="40"/>
    </location>
</feature>
<dbReference type="Proteomes" id="UP000239736">
    <property type="component" value="Unassembled WGS sequence"/>
</dbReference>
<keyword evidence="1" id="KW-0472">Membrane</keyword>
<comment type="caution">
    <text evidence="2">The sequence shown here is derived from an EMBL/GenBank/DDBJ whole genome shotgun (WGS) entry which is preliminary data.</text>
</comment>
<protein>
    <recommendedName>
        <fullName evidence="4">Pilus assembly protein Flp/PilA</fullName>
    </recommendedName>
</protein>